<evidence type="ECO:0000313" key="2">
    <source>
        <dbReference type="Proteomes" id="UP001596137"/>
    </source>
</evidence>
<dbReference type="RefSeq" id="WP_380748383.1">
    <property type="nucleotide sequence ID" value="NZ_JBHSRF010000007.1"/>
</dbReference>
<dbReference type="InterPro" id="IPR012337">
    <property type="entry name" value="RNaseH-like_sf"/>
</dbReference>
<sequence>MTTLHLPILSTAGPYRAYLPWLEGGDRRLVATDGSWDLDSIGAWAVVRGDGRARYGWYIAERTTNHCAEIEAIRRALGMACHEPRDQPLRLVTDSLSAAGIVAKLQAGVAIEDLPTPKIHLTTLEALAEHVRDRPIEIHLGHAPAVSAKYSPAGLGGIADRLAWTALQLAVHDIFVNDPDVQRWLISDAMQHRKRRERLRKSWLARGPGRHLALA</sequence>
<keyword evidence="2" id="KW-1185">Reference proteome</keyword>
<name>A0ABW1NDM8_9ACTN</name>
<evidence type="ECO:0008006" key="3">
    <source>
        <dbReference type="Google" id="ProtNLM"/>
    </source>
</evidence>
<dbReference type="InterPro" id="IPR036397">
    <property type="entry name" value="RNaseH_sf"/>
</dbReference>
<dbReference type="Gene3D" id="3.30.420.10">
    <property type="entry name" value="Ribonuclease H-like superfamily/Ribonuclease H"/>
    <property type="match status" value="1"/>
</dbReference>
<accession>A0ABW1NDM8</accession>
<organism evidence="1 2">
    <name type="scientific">Sphaerisporangium aureirubrum</name>
    <dbReference type="NCBI Taxonomy" id="1544736"/>
    <lineage>
        <taxon>Bacteria</taxon>
        <taxon>Bacillati</taxon>
        <taxon>Actinomycetota</taxon>
        <taxon>Actinomycetes</taxon>
        <taxon>Streptosporangiales</taxon>
        <taxon>Streptosporangiaceae</taxon>
        <taxon>Sphaerisporangium</taxon>
    </lineage>
</organism>
<protein>
    <recommendedName>
        <fullName evidence="3">RNase H type-1 domain-containing protein</fullName>
    </recommendedName>
</protein>
<dbReference type="EMBL" id="JBHSRF010000007">
    <property type="protein sequence ID" value="MFC6081003.1"/>
    <property type="molecule type" value="Genomic_DNA"/>
</dbReference>
<comment type="caution">
    <text evidence="1">The sequence shown here is derived from an EMBL/GenBank/DDBJ whole genome shotgun (WGS) entry which is preliminary data.</text>
</comment>
<dbReference type="Proteomes" id="UP001596137">
    <property type="component" value="Unassembled WGS sequence"/>
</dbReference>
<dbReference type="SUPFAM" id="SSF53098">
    <property type="entry name" value="Ribonuclease H-like"/>
    <property type="match status" value="1"/>
</dbReference>
<evidence type="ECO:0000313" key="1">
    <source>
        <dbReference type="EMBL" id="MFC6081003.1"/>
    </source>
</evidence>
<gene>
    <name evidence="1" type="ORF">ACFP1K_07510</name>
</gene>
<reference evidence="2" key="1">
    <citation type="journal article" date="2019" name="Int. J. Syst. Evol. Microbiol.">
        <title>The Global Catalogue of Microorganisms (GCM) 10K type strain sequencing project: providing services to taxonomists for standard genome sequencing and annotation.</title>
        <authorList>
            <consortium name="The Broad Institute Genomics Platform"/>
            <consortium name="The Broad Institute Genome Sequencing Center for Infectious Disease"/>
            <person name="Wu L."/>
            <person name="Ma J."/>
        </authorList>
    </citation>
    <scope>NUCLEOTIDE SEQUENCE [LARGE SCALE GENOMIC DNA]</scope>
    <source>
        <strain evidence="2">JCM 30346</strain>
    </source>
</reference>
<proteinExistence type="predicted"/>